<reference evidence="2" key="1">
    <citation type="submission" date="2022-10" db="EMBL/GenBank/DDBJ databases">
        <title>Novel sulphate-reducing endosymbionts in the free-living metamonad Anaeramoeba.</title>
        <authorList>
            <person name="Jerlstrom-Hultqvist J."/>
            <person name="Cepicka I."/>
            <person name="Gallot-Lavallee L."/>
            <person name="Salas-Leiva D."/>
            <person name="Curtis B.A."/>
            <person name="Zahonova K."/>
            <person name="Pipaliya S."/>
            <person name="Dacks J."/>
            <person name="Roger A.J."/>
        </authorList>
    </citation>
    <scope>NUCLEOTIDE SEQUENCE</scope>
    <source>
        <strain evidence="2">BMAN</strain>
    </source>
</reference>
<keyword evidence="3" id="KW-1185">Reference proteome</keyword>
<keyword evidence="2" id="KW-0396">Initiation factor</keyword>
<evidence type="ECO:0000313" key="3">
    <source>
        <dbReference type="Proteomes" id="UP001149090"/>
    </source>
</evidence>
<evidence type="ECO:0000313" key="2">
    <source>
        <dbReference type="EMBL" id="KAJ5067337.1"/>
    </source>
</evidence>
<name>A0A9Q0L6N0_ANAIG</name>
<organism evidence="2 3">
    <name type="scientific">Anaeramoeba ignava</name>
    <name type="common">Anaerobic marine amoeba</name>
    <dbReference type="NCBI Taxonomy" id="1746090"/>
    <lineage>
        <taxon>Eukaryota</taxon>
        <taxon>Metamonada</taxon>
        <taxon>Anaeramoebidae</taxon>
        <taxon>Anaeramoeba</taxon>
    </lineage>
</organism>
<dbReference type="GO" id="GO:0003743">
    <property type="term" value="F:translation initiation factor activity"/>
    <property type="evidence" value="ECO:0007669"/>
    <property type="project" value="UniProtKB-KW"/>
</dbReference>
<keyword evidence="2" id="KW-0648">Protein biosynthesis</keyword>
<dbReference type="Proteomes" id="UP001149090">
    <property type="component" value="Unassembled WGS sequence"/>
</dbReference>
<comment type="caution">
    <text evidence="2">The sequence shown here is derived from an EMBL/GenBank/DDBJ whole genome shotgun (WGS) entry which is preliminary data.</text>
</comment>
<feature type="compositionally biased region" description="Polar residues" evidence="1">
    <location>
        <begin position="47"/>
        <end position="59"/>
    </location>
</feature>
<dbReference type="EMBL" id="JAPDFW010000129">
    <property type="protein sequence ID" value="KAJ5067337.1"/>
    <property type="molecule type" value="Genomic_DNA"/>
</dbReference>
<sequence length="177" mass="21509">MKKKKKKKKETKEKEKEIKIKKPKRSSSSSQEDSFEEKRQRKKENFNQKNQNIFLSNKNQNEKKDFSNLEQLEDQEKARKINEFLNYSPRPGMKERLELYFELFPQYFNGWYKEILNEKKIGIKISIQRGLFNELERITKKDSKNIKRGICDYLIHFGFEQINKYTHGSVIFELKEK</sequence>
<evidence type="ECO:0000256" key="1">
    <source>
        <dbReference type="SAM" id="MobiDB-lite"/>
    </source>
</evidence>
<feature type="compositionally biased region" description="Basic and acidic residues" evidence="1">
    <location>
        <begin position="36"/>
        <end position="46"/>
    </location>
</feature>
<proteinExistence type="predicted"/>
<accession>A0A9Q0L6N0</accession>
<dbReference type="AlphaFoldDB" id="A0A9Q0L6N0"/>
<feature type="compositionally biased region" description="Basic and acidic residues" evidence="1">
    <location>
        <begin position="10"/>
        <end position="20"/>
    </location>
</feature>
<protein>
    <submittedName>
        <fullName evidence="2">Eukaryotic translation initiation factor 5</fullName>
    </submittedName>
</protein>
<feature type="region of interest" description="Disordered" evidence="1">
    <location>
        <begin position="1"/>
        <end position="60"/>
    </location>
</feature>
<gene>
    <name evidence="2" type="ORF">M0811_13007</name>
</gene>